<dbReference type="PANTHER" id="PTHR24094:SF15">
    <property type="entry name" value="AMP-DEPENDENT SYNTHETASE_LIGASE DOMAIN-CONTAINING PROTEIN-RELATED"/>
    <property type="match status" value="1"/>
</dbReference>
<name>A0ABV5XCR9_9NOCA</name>
<feature type="compositionally biased region" description="Low complexity" evidence="1">
    <location>
        <begin position="266"/>
        <end position="278"/>
    </location>
</feature>
<feature type="region of interest" description="Disordered" evidence="1">
    <location>
        <begin position="258"/>
        <end position="290"/>
    </location>
</feature>
<evidence type="ECO:0000313" key="4">
    <source>
        <dbReference type="EMBL" id="MFB9780186.1"/>
    </source>
</evidence>
<keyword evidence="5" id="KW-1185">Reference proteome</keyword>
<evidence type="ECO:0000256" key="1">
    <source>
        <dbReference type="SAM" id="MobiDB-lite"/>
    </source>
</evidence>
<evidence type="ECO:0000259" key="3">
    <source>
        <dbReference type="Pfam" id="PF07510"/>
    </source>
</evidence>
<keyword evidence="2" id="KW-0732">Signal</keyword>
<feature type="signal peptide" evidence="2">
    <location>
        <begin position="1"/>
        <end position="24"/>
    </location>
</feature>
<dbReference type="PANTHER" id="PTHR24094">
    <property type="entry name" value="SECRETED PROTEIN"/>
    <property type="match status" value="1"/>
</dbReference>
<evidence type="ECO:0000313" key="5">
    <source>
        <dbReference type="Proteomes" id="UP001589587"/>
    </source>
</evidence>
<feature type="chain" id="PRO_5047459401" evidence="2">
    <location>
        <begin position="25"/>
        <end position="300"/>
    </location>
</feature>
<feature type="domain" description="GmrSD restriction endonucleases C-terminal" evidence="3">
    <location>
        <begin position="92"/>
        <end position="234"/>
    </location>
</feature>
<keyword evidence="4" id="KW-0540">Nuclease</keyword>
<keyword evidence="4" id="KW-0255">Endonuclease</keyword>
<dbReference type="GO" id="GO:0004519">
    <property type="term" value="F:endonuclease activity"/>
    <property type="evidence" value="ECO:0007669"/>
    <property type="project" value="UniProtKB-KW"/>
</dbReference>
<reference evidence="4 5" key="1">
    <citation type="submission" date="2024-09" db="EMBL/GenBank/DDBJ databases">
        <authorList>
            <person name="Sun Q."/>
            <person name="Mori K."/>
        </authorList>
    </citation>
    <scope>NUCLEOTIDE SEQUENCE [LARGE SCALE GENOMIC DNA]</scope>
    <source>
        <strain evidence="4 5">JCM 11411</strain>
    </source>
</reference>
<gene>
    <name evidence="4" type="ORF">ACFFQ6_10875</name>
</gene>
<accession>A0ABV5XCR9</accession>
<dbReference type="EMBL" id="JBHMAS010000020">
    <property type="protein sequence ID" value="MFB9780186.1"/>
    <property type="molecule type" value="Genomic_DNA"/>
</dbReference>
<dbReference type="Proteomes" id="UP001589587">
    <property type="component" value="Unassembled WGS sequence"/>
</dbReference>
<proteinExistence type="predicted"/>
<dbReference type="RefSeq" id="WP_070160272.1">
    <property type="nucleotide sequence ID" value="NZ_JBHMAS010000020.1"/>
</dbReference>
<protein>
    <submittedName>
        <fullName evidence="4">HNH endonuclease family protein</fullName>
    </submittedName>
</protein>
<keyword evidence="4" id="KW-0378">Hydrolase</keyword>
<dbReference type="Pfam" id="PF07510">
    <property type="entry name" value="GmrSD_C"/>
    <property type="match status" value="1"/>
</dbReference>
<sequence>MGQSVSGVAAVAAAFVVAVSGCSALPADGGTVFAAPVSETAAPGAQVEEALSALEQLAVKGRAPKTGYARSEFGAAWTDTNTAMWGGNSLSTREDILSRDLMDVTCKGRSGVAAPPCVVQSGVLHDPYTGTTVNFVRGETTSPLVPIEHVVALGDSWQKGAQQLSAAERVDLANDPLNLIATTQAPNSAKSDSDAASWLPPNKAFRCAYVARQVAVKLRYRLWVTKAEKDAIAAVLSTCPGLALPSNAEAAGRVSWTSSETDYPQGASGSRRVVAAARGSRRGRPRAPCAARRALRRAGV</sequence>
<organism evidence="4 5">
    <name type="scientific">Rhodococcus baikonurensis</name>
    <dbReference type="NCBI Taxonomy" id="172041"/>
    <lineage>
        <taxon>Bacteria</taxon>
        <taxon>Bacillati</taxon>
        <taxon>Actinomycetota</taxon>
        <taxon>Actinomycetes</taxon>
        <taxon>Mycobacteriales</taxon>
        <taxon>Nocardiaceae</taxon>
        <taxon>Rhodococcus</taxon>
        <taxon>Rhodococcus erythropolis group</taxon>
    </lineage>
</organism>
<evidence type="ECO:0000256" key="2">
    <source>
        <dbReference type="SAM" id="SignalP"/>
    </source>
</evidence>
<dbReference type="InterPro" id="IPR011089">
    <property type="entry name" value="GmrSD_C"/>
</dbReference>
<comment type="caution">
    <text evidence="4">The sequence shown here is derived from an EMBL/GenBank/DDBJ whole genome shotgun (WGS) entry which is preliminary data.</text>
</comment>